<dbReference type="InterPro" id="IPR009056">
    <property type="entry name" value="Cyt_c-like_dom"/>
</dbReference>
<keyword evidence="1 4" id="KW-0349">Heme</keyword>
<evidence type="ECO:0000256" key="1">
    <source>
        <dbReference type="ARBA" id="ARBA00022617"/>
    </source>
</evidence>
<reference evidence="7 8" key="1">
    <citation type="submission" date="2024-10" db="EMBL/GenBank/DDBJ databases">
        <title>Whole genome of Pseudomonas sp Strain RB5.</title>
        <authorList>
            <person name="Selami N."/>
        </authorList>
    </citation>
    <scope>NUCLEOTIDE SEQUENCE [LARGE SCALE GENOMIC DNA]</scope>
    <source>
        <strain evidence="7 8">RB5</strain>
    </source>
</reference>
<dbReference type="Gene3D" id="1.10.760.10">
    <property type="entry name" value="Cytochrome c-like domain"/>
    <property type="match status" value="1"/>
</dbReference>
<evidence type="ECO:0000256" key="5">
    <source>
        <dbReference type="SAM" id="SignalP"/>
    </source>
</evidence>
<comment type="caution">
    <text evidence="7">The sequence shown here is derived from an EMBL/GenBank/DDBJ whole genome shotgun (WGS) entry which is preliminary data.</text>
</comment>
<evidence type="ECO:0000313" key="7">
    <source>
        <dbReference type="EMBL" id="MFG6206624.1"/>
    </source>
</evidence>
<keyword evidence="8" id="KW-1185">Reference proteome</keyword>
<organism evidence="7 8">
    <name type="scientific">Pseudomonas retamae</name>
    <dbReference type="NCBI Taxonomy" id="702110"/>
    <lineage>
        <taxon>Bacteria</taxon>
        <taxon>Pseudomonadati</taxon>
        <taxon>Pseudomonadota</taxon>
        <taxon>Gammaproteobacteria</taxon>
        <taxon>Pseudomonadales</taxon>
        <taxon>Pseudomonadaceae</taxon>
        <taxon>Pseudomonas</taxon>
    </lineage>
</organism>
<dbReference type="Proteomes" id="UP001605918">
    <property type="component" value="Unassembled WGS sequence"/>
</dbReference>
<proteinExistence type="predicted"/>
<name>A0ABW7DFT2_9PSED</name>
<evidence type="ECO:0000256" key="4">
    <source>
        <dbReference type="PROSITE-ProRule" id="PRU00433"/>
    </source>
</evidence>
<keyword evidence="2 4" id="KW-0479">Metal-binding</keyword>
<dbReference type="SUPFAM" id="SSF46626">
    <property type="entry name" value="Cytochrome c"/>
    <property type="match status" value="1"/>
</dbReference>
<dbReference type="PROSITE" id="PS51007">
    <property type="entry name" value="CYTC"/>
    <property type="match status" value="1"/>
</dbReference>
<accession>A0ABW7DFT2</accession>
<sequence>MKYLVCTSFAALLASQPSPAQAENVNGKALYFQRCAVCHGPDIKGTGPLAKKSNPSTPKVSSRAGSLQEAVAGRIIGDHGRSSVGVSLLAIAVCQTSPIPEPKRPGTFHRPGFPVSAFRRNCRQCLCCFSEVVLGSGNTPRGRGTR</sequence>
<dbReference type="EMBL" id="JBIEIL010000010">
    <property type="protein sequence ID" value="MFG6206624.1"/>
    <property type="molecule type" value="Genomic_DNA"/>
</dbReference>
<feature type="domain" description="Cytochrome c" evidence="6">
    <location>
        <begin position="22"/>
        <end position="146"/>
    </location>
</feature>
<gene>
    <name evidence="7" type="ORF">ACGSLL_19875</name>
</gene>
<evidence type="ECO:0000313" key="8">
    <source>
        <dbReference type="Proteomes" id="UP001605918"/>
    </source>
</evidence>
<feature type="signal peptide" evidence="5">
    <location>
        <begin position="1"/>
        <end position="22"/>
    </location>
</feature>
<feature type="chain" id="PRO_5046362810" evidence="5">
    <location>
        <begin position="23"/>
        <end position="146"/>
    </location>
</feature>
<evidence type="ECO:0000256" key="2">
    <source>
        <dbReference type="ARBA" id="ARBA00022723"/>
    </source>
</evidence>
<keyword evidence="3 4" id="KW-0408">Iron</keyword>
<dbReference type="InterPro" id="IPR036909">
    <property type="entry name" value="Cyt_c-like_dom_sf"/>
</dbReference>
<evidence type="ECO:0000256" key="3">
    <source>
        <dbReference type="ARBA" id="ARBA00023004"/>
    </source>
</evidence>
<keyword evidence="5" id="KW-0732">Signal</keyword>
<protein>
    <submittedName>
        <fullName evidence="7">C-type cytochrome</fullName>
    </submittedName>
</protein>
<evidence type="ECO:0000259" key="6">
    <source>
        <dbReference type="PROSITE" id="PS51007"/>
    </source>
</evidence>
<dbReference type="Pfam" id="PF00034">
    <property type="entry name" value="Cytochrom_C"/>
    <property type="match status" value="1"/>
</dbReference>
<dbReference type="RefSeq" id="WP_394507736.1">
    <property type="nucleotide sequence ID" value="NZ_JBIEIL010000010.1"/>
</dbReference>